<dbReference type="AlphaFoldDB" id="A0A8H4QXW4"/>
<protein>
    <submittedName>
        <fullName evidence="2">Uncharacterized protein</fullName>
    </submittedName>
</protein>
<proteinExistence type="predicted"/>
<dbReference type="Proteomes" id="UP000521872">
    <property type="component" value="Unassembled WGS sequence"/>
</dbReference>
<feature type="compositionally biased region" description="Basic residues" evidence="1">
    <location>
        <begin position="222"/>
        <end position="232"/>
    </location>
</feature>
<dbReference type="EMBL" id="JAACJL010000016">
    <property type="protein sequence ID" value="KAF4619517.1"/>
    <property type="molecule type" value="Genomic_DNA"/>
</dbReference>
<gene>
    <name evidence="2" type="ORF">D9613_005567</name>
</gene>
<comment type="caution">
    <text evidence="2">The sequence shown here is derived from an EMBL/GenBank/DDBJ whole genome shotgun (WGS) entry which is preliminary data.</text>
</comment>
<organism evidence="2 3">
    <name type="scientific">Agrocybe pediades</name>
    <dbReference type="NCBI Taxonomy" id="84607"/>
    <lineage>
        <taxon>Eukaryota</taxon>
        <taxon>Fungi</taxon>
        <taxon>Dikarya</taxon>
        <taxon>Basidiomycota</taxon>
        <taxon>Agaricomycotina</taxon>
        <taxon>Agaricomycetes</taxon>
        <taxon>Agaricomycetidae</taxon>
        <taxon>Agaricales</taxon>
        <taxon>Agaricineae</taxon>
        <taxon>Strophariaceae</taxon>
        <taxon>Agrocybe</taxon>
    </lineage>
</organism>
<evidence type="ECO:0000256" key="1">
    <source>
        <dbReference type="SAM" id="MobiDB-lite"/>
    </source>
</evidence>
<reference evidence="2 3" key="1">
    <citation type="submission" date="2019-12" db="EMBL/GenBank/DDBJ databases">
        <authorList>
            <person name="Floudas D."/>
            <person name="Bentzer J."/>
            <person name="Ahren D."/>
            <person name="Johansson T."/>
            <person name="Persson P."/>
            <person name="Tunlid A."/>
        </authorList>
    </citation>
    <scope>NUCLEOTIDE SEQUENCE [LARGE SCALE GENOMIC DNA]</scope>
    <source>
        <strain evidence="2 3">CBS 102.39</strain>
    </source>
</reference>
<accession>A0A8H4QXW4</accession>
<evidence type="ECO:0000313" key="2">
    <source>
        <dbReference type="EMBL" id="KAF4619517.1"/>
    </source>
</evidence>
<sequence length="232" mass="26019">MSIPYDLPQHPAQTYATHVPHPAYAPPPYRPPSPASSVGTAYPADQTSLSDSESFIEQSAFESKQERIIGLGKQREEEMQRESEVLVLVPDRPPPLQMFGDGERERPAIKMIRATDRPLEPWEEKSLFERVMRNLRAEVAALQENEMFERILQRTQEEPPPPATQDIDTLMRSMMGGMSIRPGSTEDWSIGNITRSSEDTRTITGDPAPSMTSTPAATVGGKRSRNGTRRRM</sequence>
<feature type="compositionally biased region" description="Pro residues" evidence="1">
    <location>
        <begin position="23"/>
        <end position="34"/>
    </location>
</feature>
<name>A0A8H4QXW4_9AGAR</name>
<evidence type="ECO:0000313" key="3">
    <source>
        <dbReference type="Proteomes" id="UP000521872"/>
    </source>
</evidence>
<feature type="compositionally biased region" description="Polar residues" evidence="1">
    <location>
        <begin position="45"/>
        <end position="54"/>
    </location>
</feature>
<feature type="region of interest" description="Disordered" evidence="1">
    <location>
        <begin position="1"/>
        <end position="54"/>
    </location>
</feature>
<keyword evidence="3" id="KW-1185">Reference proteome</keyword>
<feature type="region of interest" description="Disordered" evidence="1">
    <location>
        <begin position="180"/>
        <end position="232"/>
    </location>
</feature>